<dbReference type="KEGG" id="rlc:K227x_32430"/>
<proteinExistence type="predicted"/>
<dbReference type="AlphaFoldDB" id="A0A517NCL5"/>
<dbReference type="Gene3D" id="1.20.1420.60">
    <property type="match status" value="1"/>
</dbReference>
<dbReference type="Proteomes" id="UP000318538">
    <property type="component" value="Chromosome"/>
</dbReference>
<name>A0A517NCL5_9BACT</name>
<dbReference type="OrthoDB" id="9255678at2"/>
<organism evidence="2 3">
    <name type="scientific">Rubripirellula lacrimiformis</name>
    <dbReference type="NCBI Taxonomy" id="1930273"/>
    <lineage>
        <taxon>Bacteria</taxon>
        <taxon>Pseudomonadati</taxon>
        <taxon>Planctomycetota</taxon>
        <taxon>Planctomycetia</taxon>
        <taxon>Pirellulales</taxon>
        <taxon>Pirellulaceae</taxon>
        <taxon>Rubripirellula</taxon>
    </lineage>
</organism>
<keyword evidence="3" id="KW-1185">Reference proteome</keyword>
<gene>
    <name evidence="2" type="ORF">K227x_32430</name>
</gene>
<reference evidence="2 3" key="1">
    <citation type="submission" date="2019-02" db="EMBL/GenBank/DDBJ databases">
        <title>Deep-cultivation of Planctomycetes and their phenomic and genomic characterization uncovers novel biology.</title>
        <authorList>
            <person name="Wiegand S."/>
            <person name="Jogler M."/>
            <person name="Boedeker C."/>
            <person name="Pinto D."/>
            <person name="Vollmers J."/>
            <person name="Rivas-Marin E."/>
            <person name="Kohn T."/>
            <person name="Peeters S.H."/>
            <person name="Heuer A."/>
            <person name="Rast P."/>
            <person name="Oberbeckmann S."/>
            <person name="Bunk B."/>
            <person name="Jeske O."/>
            <person name="Meyerdierks A."/>
            <person name="Storesund J.E."/>
            <person name="Kallscheuer N."/>
            <person name="Luecker S."/>
            <person name="Lage O.M."/>
            <person name="Pohl T."/>
            <person name="Merkel B.J."/>
            <person name="Hornburger P."/>
            <person name="Mueller R.-W."/>
            <person name="Bruemmer F."/>
            <person name="Labrenz M."/>
            <person name="Spormann A.M."/>
            <person name="Op den Camp H."/>
            <person name="Overmann J."/>
            <person name="Amann R."/>
            <person name="Jetten M.S.M."/>
            <person name="Mascher T."/>
            <person name="Medema M.H."/>
            <person name="Devos D.P."/>
            <person name="Kaster A.-K."/>
            <person name="Ovreas L."/>
            <person name="Rohde M."/>
            <person name="Galperin M.Y."/>
            <person name="Jogler C."/>
        </authorList>
    </citation>
    <scope>NUCLEOTIDE SEQUENCE [LARGE SCALE GENOMIC DNA]</scope>
    <source>
        <strain evidence="2 3">K22_7</strain>
    </source>
</reference>
<dbReference type="RefSeq" id="WP_145170676.1">
    <property type="nucleotide sequence ID" value="NZ_CP036525.1"/>
</dbReference>
<evidence type="ECO:0000313" key="2">
    <source>
        <dbReference type="EMBL" id="QDT04846.1"/>
    </source>
</evidence>
<evidence type="ECO:0000259" key="1">
    <source>
        <dbReference type="Pfam" id="PF14300"/>
    </source>
</evidence>
<feature type="domain" description="DNA mimic protein DMP19 C-terminal" evidence="1">
    <location>
        <begin position="30"/>
        <end position="146"/>
    </location>
</feature>
<dbReference type="EMBL" id="CP036525">
    <property type="protein sequence ID" value="QDT04846.1"/>
    <property type="molecule type" value="Genomic_DNA"/>
</dbReference>
<protein>
    <recommendedName>
        <fullName evidence="1">DNA mimic protein DMP19 C-terminal domain-containing protein</fullName>
    </recommendedName>
</protein>
<dbReference type="InterPro" id="IPR025402">
    <property type="entry name" value="DMP19_C"/>
</dbReference>
<dbReference type="Pfam" id="PF14300">
    <property type="entry name" value="DMP19"/>
    <property type="match status" value="1"/>
</dbReference>
<evidence type="ECO:0000313" key="3">
    <source>
        <dbReference type="Proteomes" id="UP000318538"/>
    </source>
</evidence>
<accession>A0A517NCL5</accession>
<sequence length="153" mass="17099">MIDESDSELVGDTVERILDLHGNQLDIYSIPKPHQIVLTVNQAHARITNGGFQFLLEREDADFNLCTLMAESHATIGAERGHRAFSKFLRGILWIRPTSAISRPFNKLRLPLSVIKAFLGFETADTLYFESSDETFGFLADYIRSNADALPAG</sequence>